<accession>A0A396IM18</accession>
<sequence>MAKLSDPENSPVPKYMQAAELGQECKELIPTLPLEKGWITSHFHQYQGFWLTTRILQGTLSCHKQFQALDTDILIVTTPKAGTTWLKALTFCFAKSRQIFNY</sequence>
<keyword evidence="5" id="KW-0378">Hydrolase</keyword>
<dbReference type="Proteomes" id="UP000265566">
    <property type="component" value="Chromosome 3"/>
</dbReference>
<dbReference type="GO" id="GO:0016787">
    <property type="term" value="F:hydrolase activity"/>
    <property type="evidence" value="ECO:0007669"/>
    <property type="project" value="UniProtKB-KW"/>
</dbReference>
<dbReference type="SUPFAM" id="SSF52540">
    <property type="entry name" value="P-loop containing nucleoside triphosphate hydrolases"/>
    <property type="match status" value="1"/>
</dbReference>
<dbReference type="InterPro" id="IPR027417">
    <property type="entry name" value="P-loop_NTPase"/>
</dbReference>
<evidence type="ECO:0000259" key="4">
    <source>
        <dbReference type="Pfam" id="PF00685"/>
    </source>
</evidence>
<dbReference type="EC" id="2.8.2.-" evidence="3"/>
<dbReference type="GO" id="GO:0008146">
    <property type="term" value="F:sulfotransferase activity"/>
    <property type="evidence" value="ECO:0007669"/>
    <property type="project" value="InterPro"/>
</dbReference>
<reference evidence="6" key="1">
    <citation type="journal article" date="2018" name="Nat. Plants">
        <title>Whole-genome landscape of Medicago truncatula symbiotic genes.</title>
        <authorList>
            <person name="Pecrix Y."/>
            <person name="Staton S.E."/>
            <person name="Sallet E."/>
            <person name="Lelandais-Briere C."/>
            <person name="Moreau S."/>
            <person name="Carrere S."/>
            <person name="Blein T."/>
            <person name="Jardinaud M.F."/>
            <person name="Latrasse D."/>
            <person name="Zouine M."/>
            <person name="Zahm M."/>
            <person name="Kreplak J."/>
            <person name="Mayjonade B."/>
            <person name="Satge C."/>
            <person name="Perez M."/>
            <person name="Cauet S."/>
            <person name="Marande W."/>
            <person name="Chantry-Darmon C."/>
            <person name="Lopez-Roques C."/>
            <person name="Bouchez O."/>
            <person name="Berard A."/>
            <person name="Debelle F."/>
            <person name="Munos S."/>
            <person name="Bendahmane A."/>
            <person name="Berges H."/>
            <person name="Niebel A."/>
            <person name="Buitink J."/>
            <person name="Frugier F."/>
            <person name="Benhamed M."/>
            <person name="Crespi M."/>
            <person name="Gouzy J."/>
            <person name="Gamas P."/>
        </authorList>
    </citation>
    <scope>NUCLEOTIDE SEQUENCE [LARGE SCALE GENOMIC DNA]</scope>
    <source>
        <strain evidence="6">cv. Jemalong A17</strain>
    </source>
</reference>
<dbReference type="EMBL" id="PSQE01000003">
    <property type="protein sequence ID" value="RHN66736.1"/>
    <property type="molecule type" value="Genomic_DNA"/>
</dbReference>
<feature type="domain" description="Sulfotransferase" evidence="4">
    <location>
        <begin position="70"/>
        <end position="92"/>
    </location>
</feature>
<evidence type="ECO:0000313" key="6">
    <source>
        <dbReference type="Proteomes" id="UP000265566"/>
    </source>
</evidence>
<dbReference type="InterPro" id="IPR000863">
    <property type="entry name" value="Sulfotransferase_dom"/>
</dbReference>
<dbReference type="Gramene" id="rna14807">
    <property type="protein sequence ID" value="RHN66736.1"/>
    <property type="gene ID" value="gene14807"/>
</dbReference>
<dbReference type="AlphaFoldDB" id="A0A396IM18"/>
<proteinExistence type="inferred from homology"/>
<dbReference type="PANTHER" id="PTHR11783">
    <property type="entry name" value="SULFOTRANSFERASE SULT"/>
    <property type="match status" value="1"/>
</dbReference>
<evidence type="ECO:0000256" key="2">
    <source>
        <dbReference type="ARBA" id="ARBA00022679"/>
    </source>
</evidence>
<gene>
    <name evidence="5" type="ORF">MtrunA17_Chr3g0094781</name>
</gene>
<comment type="similarity">
    <text evidence="1 3">Belongs to the sulfotransferase 1 family.</text>
</comment>
<dbReference type="Gene3D" id="3.40.50.300">
    <property type="entry name" value="P-loop containing nucleotide triphosphate hydrolases"/>
    <property type="match status" value="1"/>
</dbReference>
<evidence type="ECO:0000256" key="1">
    <source>
        <dbReference type="ARBA" id="ARBA00005771"/>
    </source>
</evidence>
<keyword evidence="2 3" id="KW-0808">Transferase</keyword>
<name>A0A396IM18_MEDTR</name>
<evidence type="ECO:0000313" key="5">
    <source>
        <dbReference type="EMBL" id="RHN66736.1"/>
    </source>
</evidence>
<protein>
    <recommendedName>
        <fullName evidence="3">Sulfotransferase</fullName>
        <ecNumber evidence="3">2.8.2.-</ecNumber>
    </recommendedName>
</protein>
<evidence type="ECO:0000256" key="3">
    <source>
        <dbReference type="RuleBase" id="RU361155"/>
    </source>
</evidence>
<comment type="caution">
    <text evidence="5">The sequence shown here is derived from an EMBL/GenBank/DDBJ whole genome shotgun (WGS) entry which is preliminary data.</text>
</comment>
<organism evidence="5 6">
    <name type="scientific">Medicago truncatula</name>
    <name type="common">Barrel medic</name>
    <name type="synonym">Medicago tribuloides</name>
    <dbReference type="NCBI Taxonomy" id="3880"/>
    <lineage>
        <taxon>Eukaryota</taxon>
        <taxon>Viridiplantae</taxon>
        <taxon>Streptophyta</taxon>
        <taxon>Embryophyta</taxon>
        <taxon>Tracheophyta</taxon>
        <taxon>Spermatophyta</taxon>
        <taxon>Magnoliopsida</taxon>
        <taxon>eudicotyledons</taxon>
        <taxon>Gunneridae</taxon>
        <taxon>Pentapetalae</taxon>
        <taxon>rosids</taxon>
        <taxon>fabids</taxon>
        <taxon>Fabales</taxon>
        <taxon>Fabaceae</taxon>
        <taxon>Papilionoideae</taxon>
        <taxon>50 kb inversion clade</taxon>
        <taxon>NPAAA clade</taxon>
        <taxon>Hologalegina</taxon>
        <taxon>IRL clade</taxon>
        <taxon>Trifolieae</taxon>
        <taxon>Medicago</taxon>
    </lineage>
</organism>
<dbReference type="Pfam" id="PF00685">
    <property type="entry name" value="Sulfotransfer_1"/>
    <property type="match status" value="1"/>
</dbReference>